<accession>G0TZD1</accession>
<dbReference type="OMA" id="EAQHSLM"/>
<feature type="coiled-coil region" evidence="1">
    <location>
        <begin position="496"/>
        <end position="614"/>
    </location>
</feature>
<dbReference type="EMBL" id="HE573023">
    <property type="protein sequence ID" value="CCC49334.1"/>
    <property type="molecule type" value="Genomic_DNA"/>
</dbReference>
<keyword evidence="1" id="KW-0175">Coiled coil</keyword>
<feature type="region of interest" description="Disordered" evidence="2">
    <location>
        <begin position="1"/>
        <end position="30"/>
    </location>
</feature>
<dbReference type="VEuPathDB" id="TriTrypDB:TvY486_0706510"/>
<feature type="compositionally biased region" description="Low complexity" evidence="2">
    <location>
        <begin position="234"/>
        <end position="251"/>
    </location>
</feature>
<evidence type="ECO:0000256" key="1">
    <source>
        <dbReference type="SAM" id="Coils"/>
    </source>
</evidence>
<feature type="coiled-coil region" evidence="1">
    <location>
        <begin position="381"/>
        <end position="448"/>
    </location>
</feature>
<dbReference type="AlphaFoldDB" id="G0TZD1"/>
<feature type="region of interest" description="Disordered" evidence="2">
    <location>
        <begin position="195"/>
        <end position="267"/>
    </location>
</feature>
<evidence type="ECO:0000313" key="3">
    <source>
        <dbReference type="EMBL" id="CCC49334.1"/>
    </source>
</evidence>
<name>G0TZD1_TRYVY</name>
<organism evidence="3">
    <name type="scientific">Trypanosoma vivax (strain Y486)</name>
    <dbReference type="NCBI Taxonomy" id="1055687"/>
    <lineage>
        <taxon>Eukaryota</taxon>
        <taxon>Discoba</taxon>
        <taxon>Euglenozoa</taxon>
        <taxon>Kinetoplastea</taxon>
        <taxon>Metakinetoplastina</taxon>
        <taxon>Trypanosomatida</taxon>
        <taxon>Trypanosomatidae</taxon>
        <taxon>Trypanosoma</taxon>
        <taxon>Duttonella</taxon>
    </lineage>
</organism>
<proteinExistence type="predicted"/>
<protein>
    <submittedName>
        <fullName evidence="3">Uncharacterized protein</fullName>
    </submittedName>
</protein>
<sequence>MEASGETPTAPQVATGGSPRSSQTGSSALAPTSASLLGTSLEGGQVPEHEFLQCQSITPDKVGNTPTATTTFSGGCNFRCPLYINDYGSTDEAQRYKDWASPEEVLQLQAFCTDLSNKHKSDMTVLQRELEEARKNCDVLRAEVAEARKLRELYTKAQDLHEKARLEGARWEGERELFRVQLQRAALENQRLVREQQALQRSHGRRSHQFPPRQGNWLQSERGSGEGPPPSPVLVTGSSSLPTPSVTTSSGAYQNIEQRRSQDQRRRHILDGESVGGFGSDFVSEDLGGYYSHYRCPSGGSTVSRENEFSLREQLRLLEELHRSSMSCAELEARLNFTLTLWDLSAARDAQHALMLRAECEKLKTQLNHWRDVAEDVTGRLDATSAQLRDCQGDLDNTRREVQSANAATSIVLAAERQKAEDAVELLKRLHTEELARVKQQLQQALDDSANSRIAMQQALDSANKRAEAQCADLLSCVTGTEHRLSEAVREKNMSELALSEAKASHEQQISRLNRELTVLQSVNRQCVQEKAQQVEELRLLREANAQLEIHLREKEAELQQVRGSLNDATNRLLLAAEQEEELASTRLQLQAGAREAEEQKSYYEEQVRLHQAAFARLQRQHEEEVQRLKRDLCRLKQRSEARKIKLLASLKGFGQVKADALPCDHVADEAVDGSGATERCSETDVLLLLRQSAASASTLARTIHRGSCGT</sequence>
<reference evidence="3" key="1">
    <citation type="journal article" date="2012" name="Proc. Natl. Acad. Sci. U.S.A.">
        <title>Antigenic diversity is generated by distinct evolutionary mechanisms in African trypanosome species.</title>
        <authorList>
            <person name="Jackson A.P."/>
            <person name="Berry A."/>
            <person name="Aslett M."/>
            <person name="Allison H.C."/>
            <person name="Burton P."/>
            <person name="Vavrova-Anderson J."/>
            <person name="Brown R."/>
            <person name="Browne H."/>
            <person name="Corton N."/>
            <person name="Hauser H."/>
            <person name="Gamble J."/>
            <person name="Gilderthorp R."/>
            <person name="Marcello L."/>
            <person name="McQuillan J."/>
            <person name="Otto T.D."/>
            <person name="Quail M.A."/>
            <person name="Sanders M.J."/>
            <person name="van Tonder A."/>
            <person name="Ginger M.L."/>
            <person name="Field M.C."/>
            <person name="Barry J.D."/>
            <person name="Hertz-Fowler C."/>
            <person name="Berriman M."/>
        </authorList>
    </citation>
    <scope>NUCLEOTIDE SEQUENCE</scope>
    <source>
        <strain evidence="3">Y486</strain>
    </source>
</reference>
<feature type="compositionally biased region" description="Polar residues" evidence="2">
    <location>
        <begin position="1"/>
        <end position="12"/>
    </location>
</feature>
<evidence type="ECO:0000256" key="2">
    <source>
        <dbReference type="SAM" id="MobiDB-lite"/>
    </source>
</evidence>
<gene>
    <name evidence="3" type="ORF">TVY486_0706510</name>
</gene>